<proteinExistence type="predicted"/>
<dbReference type="Proteomes" id="UP001432027">
    <property type="component" value="Unassembled WGS sequence"/>
</dbReference>
<dbReference type="EMBL" id="BTSX01000003">
    <property type="protein sequence ID" value="GMS90455.1"/>
    <property type="molecule type" value="Genomic_DNA"/>
</dbReference>
<accession>A0AAV5T8K3</accession>
<evidence type="ECO:0000313" key="1">
    <source>
        <dbReference type="EMBL" id="GMS90455.1"/>
    </source>
</evidence>
<evidence type="ECO:0000313" key="3">
    <source>
        <dbReference type="EMBL" id="GMS90459.1"/>
    </source>
</evidence>
<evidence type="ECO:0000313" key="4">
    <source>
        <dbReference type="Proteomes" id="UP001432027"/>
    </source>
</evidence>
<organism evidence="2 4">
    <name type="scientific">Pristionchus entomophagus</name>
    <dbReference type="NCBI Taxonomy" id="358040"/>
    <lineage>
        <taxon>Eukaryota</taxon>
        <taxon>Metazoa</taxon>
        <taxon>Ecdysozoa</taxon>
        <taxon>Nematoda</taxon>
        <taxon>Chromadorea</taxon>
        <taxon>Rhabditida</taxon>
        <taxon>Rhabditina</taxon>
        <taxon>Diplogasteromorpha</taxon>
        <taxon>Diplogasteroidea</taxon>
        <taxon>Neodiplogasteridae</taxon>
        <taxon>Pristionchus</taxon>
    </lineage>
</organism>
<dbReference type="EMBL" id="BTSX01000003">
    <property type="protein sequence ID" value="GMS90458.1"/>
    <property type="molecule type" value="Genomic_DNA"/>
</dbReference>
<evidence type="ECO:0000313" key="2">
    <source>
        <dbReference type="EMBL" id="GMS90458.1"/>
    </source>
</evidence>
<gene>
    <name evidence="1" type="ORF">PENTCL1PPCAC_12630</name>
    <name evidence="2" type="ORF">PENTCL1PPCAC_12633</name>
    <name evidence="3" type="ORF">PENTCL1PPCAC_12634</name>
</gene>
<dbReference type="EMBL" id="BTSX01000003">
    <property type="protein sequence ID" value="GMS90459.1"/>
    <property type="molecule type" value="Genomic_DNA"/>
</dbReference>
<comment type="caution">
    <text evidence="2">The sequence shown here is derived from an EMBL/GenBank/DDBJ whole genome shotgun (WGS) entry which is preliminary data.</text>
</comment>
<feature type="non-terminal residue" evidence="2">
    <location>
        <position position="75"/>
    </location>
</feature>
<sequence length="75" mass="8001">TCSRNCTFTASLDKDDPAYSLQLDILINKLGDGTIFISGMNGSLTINKNTPTGTVMNQLSYGASITLFFTESASN</sequence>
<keyword evidence="4" id="KW-1185">Reference proteome</keyword>
<reference evidence="2" key="1">
    <citation type="submission" date="2023-10" db="EMBL/GenBank/DDBJ databases">
        <title>Genome assembly of Pristionchus species.</title>
        <authorList>
            <person name="Yoshida K."/>
            <person name="Sommer R.J."/>
        </authorList>
    </citation>
    <scope>NUCLEOTIDE SEQUENCE</scope>
    <source>
        <strain evidence="2">RS0144</strain>
    </source>
</reference>
<dbReference type="AlphaFoldDB" id="A0AAV5T8K3"/>
<protein>
    <submittedName>
        <fullName evidence="2">Uncharacterized protein</fullName>
    </submittedName>
</protein>
<feature type="non-terminal residue" evidence="2">
    <location>
        <position position="1"/>
    </location>
</feature>
<name>A0AAV5T8K3_9BILA</name>